<sequence>MSAEGLSKRHEVKRRTIYDACREGDEARVLDYLSKNGCVTEVDERGMTMLHYVTFAGNTKLVTALLAVASPNNVDLDAVDSDGWTPLHYAADRGNNEIVCLLCDEGANVNAKDGLKRTPLHLAALGGRVETVKLLLLRGAAKNVKNVANMTPKECAKAAGQTECEALF</sequence>
<dbReference type="AlphaFoldDB" id="S9WCT0"/>
<dbReference type="GO" id="GO:0085020">
    <property type="term" value="P:protein K6-linked ubiquitination"/>
    <property type="evidence" value="ECO:0007669"/>
    <property type="project" value="TreeGrafter"/>
</dbReference>
<evidence type="ECO:0000313" key="5">
    <source>
        <dbReference type="EMBL" id="EPY36941.1"/>
    </source>
</evidence>
<evidence type="ECO:0000256" key="2">
    <source>
        <dbReference type="ARBA" id="ARBA00023043"/>
    </source>
</evidence>
<dbReference type="PROSITE" id="PS50297">
    <property type="entry name" value="ANK_REP_REGION"/>
    <property type="match status" value="2"/>
</dbReference>
<name>S9WCT0_9TRYP</name>
<keyword evidence="6" id="KW-1185">Reference proteome</keyword>
<organism evidence="5 6">
    <name type="scientific">Strigomonas culicis</name>
    <dbReference type="NCBI Taxonomy" id="28005"/>
    <lineage>
        <taxon>Eukaryota</taxon>
        <taxon>Discoba</taxon>
        <taxon>Euglenozoa</taxon>
        <taxon>Kinetoplastea</taxon>
        <taxon>Metakinetoplastina</taxon>
        <taxon>Trypanosomatida</taxon>
        <taxon>Trypanosomatidae</taxon>
        <taxon>Strigomonadinae</taxon>
        <taxon>Strigomonas</taxon>
    </lineage>
</organism>
<dbReference type="EMBL" id="ATMH01000330">
    <property type="protein sequence ID" value="EPY36941.1"/>
    <property type="molecule type" value="Genomic_DNA"/>
</dbReference>
<feature type="repeat" description="ANK" evidence="3">
    <location>
        <begin position="82"/>
        <end position="114"/>
    </location>
</feature>
<dbReference type="InterPro" id="IPR036770">
    <property type="entry name" value="Ankyrin_rpt-contain_sf"/>
</dbReference>
<reference evidence="5" key="2">
    <citation type="submission" date="2013-03" db="EMBL/GenBank/DDBJ databases">
        <authorList>
            <person name="Motta M.C.M."/>
            <person name="Martins A.C.A."/>
            <person name="Preta C.M.C.C."/>
            <person name="Silva R."/>
            <person name="de Souza S.S."/>
            <person name="Klein C.C."/>
            <person name="de Almeida L.G.P."/>
            <person name="Cunha O.L."/>
            <person name="Colabardini A.C."/>
            <person name="Lima B.A."/>
            <person name="Machado C.R."/>
            <person name="Soares C.M.A."/>
            <person name="de Menezes C.B.A."/>
            <person name="Bartolomeu D.C."/>
            <person name="Grisard E.C."/>
            <person name="Fantinatti-Garboggini F."/>
            <person name="Rodrigues-Luiz G.F."/>
            <person name="Wagner G."/>
            <person name="Goldman G.H."/>
            <person name="Fietto J.L.R."/>
            <person name="Ciapina L.P."/>
            <person name="Brocchi M."/>
            <person name="Elias M.C."/>
            <person name="Goldman M.H.S."/>
            <person name="Sagot M.-F."/>
            <person name="Pereira M."/>
            <person name="Stoco P.H."/>
            <person name="Teixeira S.M.R."/>
            <person name="de Mendonca-Neto R.P."/>
            <person name="Maciel T.E.F."/>
            <person name="Mendes T.A.O."/>
            <person name="Urmenyi T.P."/>
            <person name="Teixeira M.M.G."/>
            <person name="de Camargo E.F.P."/>
            <person name="de Sousa W."/>
            <person name="Schenkman S."/>
            <person name="de Vasconcelos A.T.R."/>
        </authorList>
    </citation>
    <scope>NUCLEOTIDE SEQUENCE</scope>
</reference>
<reference evidence="5 6" key="1">
    <citation type="journal article" date="2013" name="PLoS ONE">
        <title>Predicting the Proteins of Angomonas deanei, Strigomonas culicis and Their Respective Endosymbionts Reveals New Aspects of the Trypanosomatidae Family.</title>
        <authorList>
            <person name="Motta M.C."/>
            <person name="Martins A.C."/>
            <person name="de Souza S.S."/>
            <person name="Catta-Preta C.M."/>
            <person name="Silva R."/>
            <person name="Klein C.C."/>
            <person name="de Almeida L.G."/>
            <person name="de Lima Cunha O."/>
            <person name="Ciapina L.P."/>
            <person name="Brocchi M."/>
            <person name="Colabardini A.C."/>
            <person name="de Araujo Lima B."/>
            <person name="Machado C.R."/>
            <person name="de Almeida Soares C.M."/>
            <person name="Probst C.M."/>
            <person name="de Menezes C.B."/>
            <person name="Thompson C.E."/>
            <person name="Bartholomeu D.C."/>
            <person name="Gradia D.F."/>
            <person name="Pavoni D.P."/>
            <person name="Grisard E.C."/>
            <person name="Fantinatti-Garboggini F."/>
            <person name="Marchini F.K."/>
            <person name="Rodrigues-Luiz G.F."/>
            <person name="Wagner G."/>
            <person name="Goldman G.H."/>
            <person name="Fietto J.L."/>
            <person name="Elias M.C."/>
            <person name="Goldman M.H."/>
            <person name="Sagot M.F."/>
            <person name="Pereira M."/>
            <person name="Stoco P.H."/>
            <person name="de Mendonca-Neto R.P."/>
            <person name="Teixeira S.M."/>
            <person name="Maciel T.E."/>
            <person name="de Oliveira Mendes T.A."/>
            <person name="Urmenyi T.P."/>
            <person name="de Souza W."/>
            <person name="Schenkman S."/>
            <person name="de Vasconcelos A.T."/>
        </authorList>
    </citation>
    <scope>NUCLEOTIDE SEQUENCE [LARGE SCALE GENOMIC DNA]</scope>
</reference>
<evidence type="ECO:0000256" key="3">
    <source>
        <dbReference type="PROSITE-ProRule" id="PRU00023"/>
    </source>
</evidence>
<gene>
    <name evidence="5" type="ORF">STCU_00330</name>
    <name evidence="4" type="ORF">STCU_00341</name>
</gene>
<proteinExistence type="predicted"/>
<dbReference type="PANTHER" id="PTHR24171">
    <property type="entry name" value="ANKYRIN REPEAT DOMAIN-CONTAINING PROTEIN 39-RELATED"/>
    <property type="match status" value="1"/>
</dbReference>
<dbReference type="Pfam" id="PF12796">
    <property type="entry name" value="Ank_2"/>
    <property type="match status" value="1"/>
</dbReference>
<evidence type="ECO:0000313" key="4">
    <source>
        <dbReference type="EMBL" id="EPY36919.1"/>
    </source>
</evidence>
<dbReference type="Proteomes" id="UP000015354">
    <property type="component" value="Unassembled WGS sequence"/>
</dbReference>
<accession>S9WCT0</accession>
<dbReference type="SUPFAM" id="SSF48403">
    <property type="entry name" value="Ankyrin repeat"/>
    <property type="match status" value="1"/>
</dbReference>
<dbReference type="Pfam" id="PF00023">
    <property type="entry name" value="Ank"/>
    <property type="match status" value="1"/>
</dbReference>
<dbReference type="SMART" id="SM00248">
    <property type="entry name" value="ANK"/>
    <property type="match status" value="3"/>
</dbReference>
<dbReference type="OrthoDB" id="539213at2759"/>
<evidence type="ECO:0000313" key="6">
    <source>
        <dbReference type="Proteomes" id="UP000015354"/>
    </source>
</evidence>
<evidence type="ECO:0000256" key="1">
    <source>
        <dbReference type="ARBA" id="ARBA00022737"/>
    </source>
</evidence>
<protein>
    <submittedName>
        <fullName evidence="5">Ankyrin repeat protein</fullName>
    </submittedName>
</protein>
<dbReference type="PRINTS" id="PR01415">
    <property type="entry name" value="ANKYRIN"/>
</dbReference>
<keyword evidence="1" id="KW-0677">Repeat</keyword>
<dbReference type="GO" id="GO:0004842">
    <property type="term" value="F:ubiquitin-protein transferase activity"/>
    <property type="evidence" value="ECO:0007669"/>
    <property type="project" value="TreeGrafter"/>
</dbReference>
<dbReference type="PANTHER" id="PTHR24171:SF8">
    <property type="entry name" value="BRCA1-ASSOCIATED RING DOMAIN PROTEIN 1"/>
    <property type="match status" value="1"/>
</dbReference>
<feature type="repeat" description="ANK" evidence="3">
    <location>
        <begin position="115"/>
        <end position="147"/>
    </location>
</feature>
<dbReference type="InterPro" id="IPR002110">
    <property type="entry name" value="Ankyrin_rpt"/>
</dbReference>
<dbReference type="EMBL" id="ATMH01000341">
    <property type="protein sequence ID" value="EPY36919.1"/>
    <property type="molecule type" value="Genomic_DNA"/>
</dbReference>
<dbReference type="Gene3D" id="1.25.40.20">
    <property type="entry name" value="Ankyrin repeat-containing domain"/>
    <property type="match status" value="2"/>
</dbReference>
<dbReference type="PROSITE" id="PS50088">
    <property type="entry name" value="ANK_REPEAT"/>
    <property type="match status" value="2"/>
</dbReference>
<keyword evidence="2 3" id="KW-0040">ANK repeat</keyword>
<comment type="caution">
    <text evidence="5">The sequence shown here is derived from an EMBL/GenBank/DDBJ whole genome shotgun (WGS) entry which is preliminary data.</text>
</comment>